<gene>
    <name evidence="4" type="ORF">OCK74_24655</name>
</gene>
<organism evidence="4 5">
    <name type="scientific">Paraflavisolibacter caeni</name>
    <dbReference type="NCBI Taxonomy" id="2982496"/>
    <lineage>
        <taxon>Bacteria</taxon>
        <taxon>Pseudomonadati</taxon>
        <taxon>Bacteroidota</taxon>
        <taxon>Chitinophagia</taxon>
        <taxon>Chitinophagales</taxon>
        <taxon>Chitinophagaceae</taxon>
        <taxon>Paraflavisolibacter</taxon>
    </lineage>
</organism>
<evidence type="ECO:0000259" key="3">
    <source>
        <dbReference type="PROSITE" id="PS50968"/>
    </source>
</evidence>
<dbReference type="SUPFAM" id="SSF51230">
    <property type="entry name" value="Single hybrid motif"/>
    <property type="match status" value="1"/>
</dbReference>
<feature type="compositionally biased region" description="Polar residues" evidence="2">
    <location>
        <begin position="59"/>
        <end position="71"/>
    </location>
</feature>
<protein>
    <recommendedName>
        <fullName evidence="3">Lipoyl-binding domain-containing protein</fullName>
    </recommendedName>
</protein>
<comment type="caution">
    <text evidence="4">The sequence shown here is derived from an EMBL/GenBank/DDBJ whole genome shotgun (WGS) entry which is preliminary data.</text>
</comment>
<dbReference type="Gene3D" id="2.40.50.100">
    <property type="match status" value="1"/>
</dbReference>
<evidence type="ECO:0000313" key="5">
    <source>
        <dbReference type="Proteomes" id="UP001155483"/>
    </source>
</evidence>
<evidence type="ECO:0000256" key="2">
    <source>
        <dbReference type="SAM" id="MobiDB-lite"/>
    </source>
</evidence>
<dbReference type="Proteomes" id="UP001155483">
    <property type="component" value="Unassembled WGS sequence"/>
</dbReference>
<dbReference type="PANTHER" id="PTHR45266">
    <property type="entry name" value="OXALOACETATE DECARBOXYLASE ALPHA CHAIN"/>
    <property type="match status" value="1"/>
</dbReference>
<dbReference type="EMBL" id="JAOTIF010000032">
    <property type="protein sequence ID" value="MCU7552334.1"/>
    <property type="molecule type" value="Genomic_DNA"/>
</dbReference>
<feature type="domain" description="Lipoyl-binding" evidence="3">
    <location>
        <begin position="68"/>
        <end position="146"/>
    </location>
</feature>
<feature type="region of interest" description="Disordered" evidence="2">
    <location>
        <begin position="49"/>
        <end position="81"/>
    </location>
</feature>
<keyword evidence="5" id="KW-1185">Reference proteome</keyword>
<reference evidence="4" key="2">
    <citation type="submission" date="2023-04" db="EMBL/GenBank/DDBJ databases">
        <title>Paracnuella aquatica gen. nov., sp. nov., a member of the family Chitinophagaceae isolated from a hot spring.</title>
        <authorList>
            <person name="Wang C."/>
        </authorList>
    </citation>
    <scope>NUCLEOTIDE SEQUENCE</scope>
    <source>
        <strain evidence="4">LB-8</strain>
    </source>
</reference>
<accession>A0A9X2XZA2</accession>
<keyword evidence="1" id="KW-0092">Biotin</keyword>
<evidence type="ECO:0000313" key="4">
    <source>
        <dbReference type="EMBL" id="MCU7552334.1"/>
    </source>
</evidence>
<dbReference type="InterPro" id="IPR050709">
    <property type="entry name" value="Biotin_Carboxyl_Carrier/Decarb"/>
</dbReference>
<dbReference type="Pfam" id="PF00364">
    <property type="entry name" value="Biotin_lipoyl"/>
    <property type="match status" value="1"/>
</dbReference>
<dbReference type="InterPro" id="IPR011053">
    <property type="entry name" value="Single_hybrid_motif"/>
</dbReference>
<reference evidence="4" key="1">
    <citation type="submission" date="2022-09" db="EMBL/GenBank/DDBJ databases">
        <authorList>
            <person name="Yuan C."/>
            <person name="Ke Z."/>
        </authorList>
    </citation>
    <scope>NUCLEOTIDE SEQUENCE</scope>
    <source>
        <strain evidence="4">LB-8</strain>
    </source>
</reference>
<dbReference type="PROSITE" id="PS00188">
    <property type="entry name" value="BIOTIN"/>
    <property type="match status" value="1"/>
</dbReference>
<evidence type="ECO:0000256" key="1">
    <source>
        <dbReference type="ARBA" id="ARBA00023267"/>
    </source>
</evidence>
<dbReference type="CDD" id="cd06850">
    <property type="entry name" value="biotinyl_domain"/>
    <property type="match status" value="1"/>
</dbReference>
<dbReference type="InterPro" id="IPR000089">
    <property type="entry name" value="Biotin_lipoyl"/>
</dbReference>
<dbReference type="AlphaFoldDB" id="A0A9X2XZA2"/>
<dbReference type="FunFam" id="2.40.50.100:FF:000003">
    <property type="entry name" value="Acetyl-CoA carboxylase biotin carboxyl carrier protein"/>
    <property type="match status" value="1"/>
</dbReference>
<proteinExistence type="predicted"/>
<dbReference type="RefSeq" id="WP_279299769.1">
    <property type="nucleotide sequence ID" value="NZ_JAOTIF010000032.1"/>
</dbReference>
<sequence>MKNYKFKIKDRKYNVDILGIEDNLAKVIVNGETYEIEVEQQLKTTKTPKLTRSLAVPSTDGTPSTARTASPSAPKGTGTLKSPLPGKILDIHVNIGDKVSIGQTILCLEAMKMENNINSDRDGMITAIHIQKGDTVLEGNILVEIG</sequence>
<dbReference type="PANTHER" id="PTHR45266:SF3">
    <property type="entry name" value="OXALOACETATE DECARBOXYLASE ALPHA CHAIN"/>
    <property type="match status" value="1"/>
</dbReference>
<dbReference type="InterPro" id="IPR001882">
    <property type="entry name" value="Biotin_BS"/>
</dbReference>
<dbReference type="PROSITE" id="PS50968">
    <property type="entry name" value="BIOTINYL_LIPOYL"/>
    <property type="match status" value="1"/>
</dbReference>
<name>A0A9X2XZA2_9BACT</name>